<proteinExistence type="predicted"/>
<feature type="region of interest" description="Disordered" evidence="1">
    <location>
        <begin position="192"/>
        <end position="215"/>
    </location>
</feature>
<feature type="compositionally biased region" description="Basic and acidic residues" evidence="1">
    <location>
        <begin position="198"/>
        <end position="215"/>
    </location>
</feature>
<evidence type="ECO:0000313" key="2">
    <source>
        <dbReference type="EMBL" id="MCQ4924209.1"/>
    </source>
</evidence>
<dbReference type="Proteomes" id="UP001524478">
    <property type="component" value="Unassembled WGS sequence"/>
</dbReference>
<reference evidence="2 3" key="1">
    <citation type="submission" date="2022-06" db="EMBL/GenBank/DDBJ databases">
        <title>Isolation of gut microbiota from human fecal samples.</title>
        <authorList>
            <person name="Pamer E.G."/>
            <person name="Barat B."/>
            <person name="Waligurski E."/>
            <person name="Medina S."/>
            <person name="Paddock L."/>
            <person name="Mostad J."/>
        </authorList>
    </citation>
    <scope>NUCLEOTIDE SEQUENCE [LARGE SCALE GENOMIC DNA]</scope>
    <source>
        <strain evidence="2 3">DFI.7.95</strain>
    </source>
</reference>
<accession>A0ABT1SCP4</accession>
<organism evidence="2 3">
    <name type="scientific">Tissierella carlieri</name>
    <dbReference type="NCBI Taxonomy" id="689904"/>
    <lineage>
        <taxon>Bacteria</taxon>
        <taxon>Bacillati</taxon>
        <taxon>Bacillota</taxon>
        <taxon>Tissierellia</taxon>
        <taxon>Tissierellales</taxon>
        <taxon>Tissierellaceae</taxon>
        <taxon>Tissierella</taxon>
    </lineage>
</organism>
<protein>
    <submittedName>
        <fullName evidence="2">Uncharacterized protein</fullName>
    </submittedName>
</protein>
<gene>
    <name evidence="2" type="ORF">NE686_13995</name>
</gene>
<dbReference type="EMBL" id="JANGAC010000011">
    <property type="protein sequence ID" value="MCQ4924209.1"/>
    <property type="molecule type" value="Genomic_DNA"/>
</dbReference>
<keyword evidence="3" id="KW-1185">Reference proteome</keyword>
<name>A0ABT1SCP4_9FIRM</name>
<comment type="caution">
    <text evidence="2">The sequence shown here is derived from an EMBL/GenBank/DDBJ whole genome shotgun (WGS) entry which is preliminary data.</text>
</comment>
<sequence length="215" mass="25021">MDNKLLIFIFLLIIGKNQGNEFASLQTLGNFINNIEIDPKYTLEKIKIVKKVGAYFPEHYIPLINKSILFTERLIKINELVDFMQNDEYQYIKEPISVDNTKDRLNKIMHTIQKEVPRPEVNNLGTMMDLILNMDKYKKMFSMLSSLMGNQDNSKDPTQLMSMLAPMLGNDSQKNNDKLKEMGKMMEIMKVLNSPKQENSKEDKKIEIVEKPPKE</sequence>
<dbReference type="RefSeq" id="WP_256312004.1">
    <property type="nucleotide sequence ID" value="NZ_JANGAC010000011.1"/>
</dbReference>
<evidence type="ECO:0000313" key="3">
    <source>
        <dbReference type="Proteomes" id="UP001524478"/>
    </source>
</evidence>
<evidence type="ECO:0000256" key="1">
    <source>
        <dbReference type="SAM" id="MobiDB-lite"/>
    </source>
</evidence>